<dbReference type="InterPro" id="IPR005561">
    <property type="entry name" value="ANTAR"/>
</dbReference>
<keyword evidence="3" id="KW-0805">Transcription regulation</keyword>
<dbReference type="Pfam" id="PF13185">
    <property type="entry name" value="GAF_2"/>
    <property type="match status" value="1"/>
</dbReference>
<dbReference type="SUPFAM" id="SSF52172">
    <property type="entry name" value="CheY-like"/>
    <property type="match status" value="1"/>
</dbReference>
<proteinExistence type="predicted"/>
<organism evidence="6 7">
    <name type="scientific">Rhodococcus erythropolis</name>
    <name type="common">Arthrobacter picolinophilus</name>
    <dbReference type="NCBI Taxonomy" id="1833"/>
    <lineage>
        <taxon>Bacteria</taxon>
        <taxon>Bacillati</taxon>
        <taxon>Actinomycetota</taxon>
        <taxon>Actinomycetes</taxon>
        <taxon>Mycobacteriales</taxon>
        <taxon>Nocardiaceae</taxon>
        <taxon>Rhodococcus</taxon>
        <taxon>Rhodococcus erythropolis group</taxon>
    </lineage>
</organism>
<dbReference type="GO" id="GO:0003723">
    <property type="term" value="F:RNA binding"/>
    <property type="evidence" value="ECO:0007669"/>
    <property type="project" value="InterPro"/>
</dbReference>
<protein>
    <recommendedName>
        <fullName evidence="5">ANTAR domain-containing protein</fullName>
    </recommendedName>
</protein>
<evidence type="ECO:0000256" key="3">
    <source>
        <dbReference type="ARBA" id="ARBA00023015"/>
    </source>
</evidence>
<dbReference type="Gene3D" id="1.10.10.10">
    <property type="entry name" value="Winged helix-like DNA-binding domain superfamily/Winged helix DNA-binding domain"/>
    <property type="match status" value="1"/>
</dbReference>
<dbReference type="InterPro" id="IPR011006">
    <property type="entry name" value="CheY-like_superfamily"/>
</dbReference>
<dbReference type="GO" id="GO:0016301">
    <property type="term" value="F:kinase activity"/>
    <property type="evidence" value="ECO:0007669"/>
    <property type="project" value="UniProtKB-KW"/>
</dbReference>
<name>A0A6G9CSX8_RHOER</name>
<sequence>MSHSIDGDDDSAVCRGLSPNSLSLVPVKLEECFVVDTAFDPRGFDPRTEDSVPSVLPDDATATGADVAVEAAETRLTARAVRELLAALGGSIGDEDELVVLLQRAVEIANDAIDGADSIGVTIDLAGQTYTAVHTDSRTLRVDIEQYDAGDGPCLHAARTGETVVVDAETSADRWPRFAAAAKDEGIKSFLAAPLFTPDQRLGSFNLYGRAPAAFDSVDAEVMEILTTTVSRAIGDFSRFKSAKAVADALQRALETRAPIEQAKGMLMAIHRIDADTAFHMLRRQSQTTNTKLRDVAAEIVETYSAPPTAV</sequence>
<dbReference type="Gene3D" id="3.30.450.40">
    <property type="match status" value="1"/>
</dbReference>
<dbReference type="Pfam" id="PF03861">
    <property type="entry name" value="ANTAR"/>
    <property type="match status" value="1"/>
</dbReference>
<dbReference type="SUPFAM" id="SSF55781">
    <property type="entry name" value="GAF domain-like"/>
    <property type="match status" value="1"/>
</dbReference>
<gene>
    <name evidence="6" type="ORF">G9444_2750</name>
</gene>
<keyword evidence="1" id="KW-0808">Transferase</keyword>
<evidence type="ECO:0000256" key="1">
    <source>
        <dbReference type="ARBA" id="ARBA00022679"/>
    </source>
</evidence>
<dbReference type="PROSITE" id="PS50921">
    <property type="entry name" value="ANTAR"/>
    <property type="match status" value="1"/>
</dbReference>
<dbReference type="EMBL" id="CP050124">
    <property type="protein sequence ID" value="QIP39994.1"/>
    <property type="molecule type" value="Genomic_DNA"/>
</dbReference>
<dbReference type="InterPro" id="IPR036388">
    <property type="entry name" value="WH-like_DNA-bd_sf"/>
</dbReference>
<keyword evidence="4" id="KW-0804">Transcription</keyword>
<dbReference type="SMART" id="SM00065">
    <property type="entry name" value="GAF"/>
    <property type="match status" value="1"/>
</dbReference>
<feature type="domain" description="ANTAR" evidence="5">
    <location>
        <begin position="240"/>
        <end position="301"/>
    </location>
</feature>
<dbReference type="InterPro" id="IPR003018">
    <property type="entry name" value="GAF"/>
</dbReference>
<dbReference type="AlphaFoldDB" id="A0A6G9CSX8"/>
<dbReference type="SMART" id="SM01012">
    <property type="entry name" value="ANTAR"/>
    <property type="match status" value="1"/>
</dbReference>
<evidence type="ECO:0000259" key="5">
    <source>
        <dbReference type="PROSITE" id="PS50921"/>
    </source>
</evidence>
<reference evidence="6 7" key="1">
    <citation type="submission" date="2020-03" db="EMBL/GenBank/DDBJ databases">
        <title>Screen low temperature-resistant strains for efficient degradation of petroleum hydrocarbons under the low temperature.</title>
        <authorList>
            <person name="Wang Y."/>
            <person name="Chen J."/>
        </authorList>
    </citation>
    <scope>NUCLEOTIDE SEQUENCE [LARGE SCALE GENOMIC DNA]</scope>
    <source>
        <strain evidence="6 7">KB1</strain>
    </source>
</reference>
<evidence type="ECO:0000313" key="6">
    <source>
        <dbReference type="EMBL" id="QIP39994.1"/>
    </source>
</evidence>
<accession>A0A6G9CSX8</accession>
<evidence type="ECO:0000313" key="7">
    <source>
        <dbReference type="Proteomes" id="UP000502345"/>
    </source>
</evidence>
<keyword evidence="2" id="KW-0418">Kinase</keyword>
<dbReference type="InterPro" id="IPR029016">
    <property type="entry name" value="GAF-like_dom_sf"/>
</dbReference>
<dbReference type="Proteomes" id="UP000502345">
    <property type="component" value="Chromosome"/>
</dbReference>
<evidence type="ECO:0000256" key="4">
    <source>
        <dbReference type="ARBA" id="ARBA00023163"/>
    </source>
</evidence>
<evidence type="ECO:0000256" key="2">
    <source>
        <dbReference type="ARBA" id="ARBA00022777"/>
    </source>
</evidence>